<evidence type="ECO:0000256" key="5">
    <source>
        <dbReference type="SAM" id="MobiDB-lite"/>
    </source>
</evidence>
<dbReference type="SMART" id="SM00382">
    <property type="entry name" value="AAA"/>
    <property type="match status" value="1"/>
</dbReference>
<dbReference type="Proteomes" id="UP001596915">
    <property type="component" value="Unassembled WGS sequence"/>
</dbReference>
<dbReference type="PANTHER" id="PTHR43335:SF4">
    <property type="entry name" value="ABC TRANSPORTER, ATP-BINDING PROTEIN"/>
    <property type="match status" value="1"/>
</dbReference>
<evidence type="ECO:0000256" key="3">
    <source>
        <dbReference type="ARBA" id="ARBA00022741"/>
    </source>
</evidence>
<accession>A0ABW2WWF7</accession>
<evidence type="ECO:0000256" key="4">
    <source>
        <dbReference type="ARBA" id="ARBA00022840"/>
    </source>
</evidence>
<dbReference type="PROSITE" id="PS50893">
    <property type="entry name" value="ABC_TRANSPORTER_2"/>
    <property type="match status" value="1"/>
</dbReference>
<sequence length="344" mass="36404">MTPPEPPEAPEAPEAKEAPDAKEAPEAPEAKEAPDAKARADGRPIEFRGLSKRYRDRWAVQDLSFTVAPGRVTGFLGPNGAGKTTTLRMLLGLTAPTSGTATVGGRPYRDLAQPLRTVGAMLDESGTHRRRTGRDHLRVQCAATGLPARRADEVLDHVGLAQAGRRRYGEYSLGMRQRLNLAQALLGDPPVLILDEPSNGLDPEGIAWMRALLRTLAAEGRTVLVSSHLISEVEQTADDLVIISQGRLVAEGSSREIAARVRGEARVRVRASRPAELAAALTSAGAVVTRPPAGDGLLIVSGLGTGAVAAAAATHGGELYELAEDAPDLEQAFLRLTQGKAEIR</sequence>
<dbReference type="InterPro" id="IPR003593">
    <property type="entry name" value="AAA+_ATPase"/>
</dbReference>
<feature type="compositionally biased region" description="Pro residues" evidence="5">
    <location>
        <begin position="1"/>
        <end position="10"/>
    </location>
</feature>
<dbReference type="GO" id="GO:0005524">
    <property type="term" value="F:ATP binding"/>
    <property type="evidence" value="ECO:0007669"/>
    <property type="project" value="UniProtKB-KW"/>
</dbReference>
<dbReference type="PANTHER" id="PTHR43335">
    <property type="entry name" value="ABC TRANSPORTER, ATP-BINDING PROTEIN"/>
    <property type="match status" value="1"/>
</dbReference>
<organism evidence="7 8">
    <name type="scientific">Streptomyces sanglieri</name>
    <dbReference type="NCBI Taxonomy" id="193460"/>
    <lineage>
        <taxon>Bacteria</taxon>
        <taxon>Bacillati</taxon>
        <taxon>Actinomycetota</taxon>
        <taxon>Actinomycetes</taxon>
        <taxon>Kitasatosporales</taxon>
        <taxon>Streptomycetaceae</taxon>
        <taxon>Streptomyces</taxon>
    </lineage>
</organism>
<keyword evidence="4 7" id="KW-0067">ATP-binding</keyword>
<dbReference type="Gene3D" id="3.40.50.300">
    <property type="entry name" value="P-loop containing nucleotide triphosphate hydrolases"/>
    <property type="match status" value="1"/>
</dbReference>
<dbReference type="CDD" id="cd03268">
    <property type="entry name" value="ABC_BcrA_bacitracin_resist"/>
    <property type="match status" value="1"/>
</dbReference>
<keyword evidence="2" id="KW-0813">Transport</keyword>
<gene>
    <name evidence="7" type="ORF">ACFQ2K_26435</name>
</gene>
<evidence type="ECO:0000256" key="2">
    <source>
        <dbReference type="ARBA" id="ARBA00022448"/>
    </source>
</evidence>
<dbReference type="SUPFAM" id="SSF52540">
    <property type="entry name" value="P-loop containing nucleoside triphosphate hydrolases"/>
    <property type="match status" value="1"/>
</dbReference>
<dbReference type="InterPro" id="IPR003439">
    <property type="entry name" value="ABC_transporter-like_ATP-bd"/>
</dbReference>
<comment type="caution">
    <text evidence="7">The sequence shown here is derived from an EMBL/GenBank/DDBJ whole genome shotgun (WGS) entry which is preliminary data.</text>
</comment>
<dbReference type="InterPro" id="IPR017871">
    <property type="entry name" value="ABC_transporter-like_CS"/>
</dbReference>
<protein>
    <submittedName>
        <fullName evidence="7">ABC transporter ATP-binding protein</fullName>
    </submittedName>
</protein>
<dbReference type="PROSITE" id="PS00211">
    <property type="entry name" value="ABC_TRANSPORTER_1"/>
    <property type="match status" value="1"/>
</dbReference>
<comment type="similarity">
    <text evidence="1">Belongs to the ABC transporter superfamily.</text>
</comment>
<evidence type="ECO:0000256" key="1">
    <source>
        <dbReference type="ARBA" id="ARBA00005417"/>
    </source>
</evidence>
<proteinExistence type="inferred from homology"/>
<feature type="compositionally biased region" description="Basic and acidic residues" evidence="5">
    <location>
        <begin position="13"/>
        <end position="44"/>
    </location>
</feature>
<name>A0ABW2WWF7_9ACTN</name>
<feature type="region of interest" description="Disordered" evidence="5">
    <location>
        <begin position="1"/>
        <end position="44"/>
    </location>
</feature>
<keyword evidence="3" id="KW-0547">Nucleotide-binding</keyword>
<feature type="domain" description="ABC transporter" evidence="6">
    <location>
        <begin position="45"/>
        <end position="270"/>
    </location>
</feature>
<evidence type="ECO:0000313" key="7">
    <source>
        <dbReference type="EMBL" id="MFD0625749.1"/>
    </source>
</evidence>
<dbReference type="EMBL" id="JBHTGL010000008">
    <property type="protein sequence ID" value="MFD0625749.1"/>
    <property type="molecule type" value="Genomic_DNA"/>
</dbReference>
<keyword evidence="8" id="KW-1185">Reference proteome</keyword>
<evidence type="ECO:0000313" key="8">
    <source>
        <dbReference type="Proteomes" id="UP001596915"/>
    </source>
</evidence>
<dbReference type="Pfam" id="PF00005">
    <property type="entry name" value="ABC_tran"/>
    <property type="match status" value="1"/>
</dbReference>
<evidence type="ECO:0000259" key="6">
    <source>
        <dbReference type="PROSITE" id="PS50893"/>
    </source>
</evidence>
<reference evidence="8" key="1">
    <citation type="journal article" date="2019" name="Int. J. Syst. Evol. Microbiol.">
        <title>The Global Catalogue of Microorganisms (GCM) 10K type strain sequencing project: providing services to taxonomists for standard genome sequencing and annotation.</title>
        <authorList>
            <consortium name="The Broad Institute Genomics Platform"/>
            <consortium name="The Broad Institute Genome Sequencing Center for Infectious Disease"/>
            <person name="Wu L."/>
            <person name="Ma J."/>
        </authorList>
    </citation>
    <scope>NUCLEOTIDE SEQUENCE [LARGE SCALE GENOMIC DNA]</scope>
    <source>
        <strain evidence="8">JCM 12607</strain>
    </source>
</reference>
<dbReference type="InterPro" id="IPR027417">
    <property type="entry name" value="P-loop_NTPase"/>
</dbReference>